<feature type="non-terminal residue" evidence="1">
    <location>
        <position position="140"/>
    </location>
</feature>
<gene>
    <name evidence="1" type="ORF">GMARGA_LOCUS25003</name>
</gene>
<organism evidence="1 2">
    <name type="scientific">Gigaspora margarita</name>
    <dbReference type="NCBI Taxonomy" id="4874"/>
    <lineage>
        <taxon>Eukaryota</taxon>
        <taxon>Fungi</taxon>
        <taxon>Fungi incertae sedis</taxon>
        <taxon>Mucoromycota</taxon>
        <taxon>Glomeromycotina</taxon>
        <taxon>Glomeromycetes</taxon>
        <taxon>Diversisporales</taxon>
        <taxon>Gigasporaceae</taxon>
        <taxon>Gigaspora</taxon>
    </lineage>
</organism>
<protein>
    <submittedName>
        <fullName evidence="1">5584_t:CDS:1</fullName>
    </submittedName>
</protein>
<evidence type="ECO:0000313" key="2">
    <source>
        <dbReference type="Proteomes" id="UP000789901"/>
    </source>
</evidence>
<dbReference type="Proteomes" id="UP000789901">
    <property type="component" value="Unassembled WGS sequence"/>
</dbReference>
<accession>A0ABN7W0K1</accession>
<reference evidence="1 2" key="1">
    <citation type="submission" date="2021-06" db="EMBL/GenBank/DDBJ databases">
        <authorList>
            <person name="Kallberg Y."/>
            <person name="Tangrot J."/>
            <person name="Rosling A."/>
        </authorList>
    </citation>
    <scope>NUCLEOTIDE SEQUENCE [LARGE SCALE GENOMIC DNA]</scope>
    <source>
        <strain evidence="1 2">120-4 pot B 10/14</strain>
    </source>
</reference>
<comment type="caution">
    <text evidence="1">The sequence shown here is derived from an EMBL/GenBank/DDBJ whole genome shotgun (WGS) entry which is preliminary data.</text>
</comment>
<dbReference type="EMBL" id="CAJVQB010027129">
    <property type="protein sequence ID" value="CAG8809986.1"/>
    <property type="molecule type" value="Genomic_DNA"/>
</dbReference>
<name>A0ABN7W0K1_GIGMA</name>
<evidence type="ECO:0000313" key="1">
    <source>
        <dbReference type="EMBL" id="CAG8809986.1"/>
    </source>
</evidence>
<proteinExistence type="predicted"/>
<keyword evidence="2" id="KW-1185">Reference proteome</keyword>
<sequence length="140" mass="16263">MLKTLTPSIPTQNHWNMLRKRLFATIGYTNNESASSRTHPGYKIKSQKFKIQLRKSNFLNSNEEDRPFESLSSYNKLSEKMKAFSIIAQARYIKYIKEKLNSKKPLVSHPISIAINKEQMQSEECSINKEKLIIVIESLI</sequence>